<organism evidence="1">
    <name type="scientific">marine sediment metagenome</name>
    <dbReference type="NCBI Taxonomy" id="412755"/>
    <lineage>
        <taxon>unclassified sequences</taxon>
        <taxon>metagenomes</taxon>
        <taxon>ecological metagenomes</taxon>
    </lineage>
</organism>
<accession>X1EDJ0</accession>
<proteinExistence type="predicted"/>
<dbReference type="AlphaFoldDB" id="X1EDJ0"/>
<protein>
    <submittedName>
        <fullName evidence="1">Uncharacterized protein</fullName>
    </submittedName>
</protein>
<name>X1EDJ0_9ZZZZ</name>
<comment type="caution">
    <text evidence="1">The sequence shown here is derived from an EMBL/GenBank/DDBJ whole genome shotgun (WGS) entry which is preliminary data.</text>
</comment>
<reference evidence="1" key="1">
    <citation type="journal article" date="2014" name="Front. Microbiol.">
        <title>High frequency of phylogenetically diverse reductive dehalogenase-homologous genes in deep subseafloor sedimentary metagenomes.</title>
        <authorList>
            <person name="Kawai M."/>
            <person name="Futagami T."/>
            <person name="Toyoda A."/>
            <person name="Takaki Y."/>
            <person name="Nishi S."/>
            <person name="Hori S."/>
            <person name="Arai W."/>
            <person name="Tsubouchi T."/>
            <person name="Morono Y."/>
            <person name="Uchiyama I."/>
            <person name="Ito T."/>
            <person name="Fujiyama A."/>
            <person name="Inagaki F."/>
            <person name="Takami H."/>
        </authorList>
    </citation>
    <scope>NUCLEOTIDE SEQUENCE</scope>
    <source>
        <strain evidence="1">Expedition CK06-06</strain>
    </source>
</reference>
<sequence>MGFHIRLEELLGNIAALEHHEHSRSRVYSQDVRLTASLVAGAANVFGSWIQIVPITTIDFCYEVVGLVVEAATASTTYFIQLGFSTADTDPVDSQILGERRLYLPT</sequence>
<feature type="non-terminal residue" evidence="1">
    <location>
        <position position="106"/>
    </location>
</feature>
<gene>
    <name evidence="1" type="ORF">S01H4_58490</name>
</gene>
<dbReference type="EMBL" id="BART01034168">
    <property type="protein sequence ID" value="GAH15209.1"/>
    <property type="molecule type" value="Genomic_DNA"/>
</dbReference>
<evidence type="ECO:0000313" key="1">
    <source>
        <dbReference type="EMBL" id="GAH15209.1"/>
    </source>
</evidence>